<evidence type="ECO:0000259" key="1">
    <source>
        <dbReference type="Pfam" id="PF10536"/>
    </source>
</evidence>
<dbReference type="Proteomes" id="UP001152523">
    <property type="component" value="Unassembled WGS sequence"/>
</dbReference>
<name>A0AAV0DBZ5_9ASTE</name>
<reference evidence="2" key="1">
    <citation type="submission" date="2022-07" db="EMBL/GenBank/DDBJ databases">
        <authorList>
            <person name="Macas J."/>
            <person name="Novak P."/>
            <person name="Neumann P."/>
        </authorList>
    </citation>
    <scope>NUCLEOTIDE SEQUENCE</scope>
</reference>
<dbReference type="InterPro" id="IPR044824">
    <property type="entry name" value="MAIN-like"/>
</dbReference>
<dbReference type="PANTHER" id="PTHR46033:SF8">
    <property type="entry name" value="PROTEIN MAINTENANCE OF MERISTEMS-LIKE"/>
    <property type="match status" value="1"/>
</dbReference>
<dbReference type="PANTHER" id="PTHR46033">
    <property type="entry name" value="PROTEIN MAIN-LIKE 2"/>
    <property type="match status" value="1"/>
</dbReference>
<dbReference type="Pfam" id="PF10536">
    <property type="entry name" value="PMD"/>
    <property type="match status" value="2"/>
</dbReference>
<feature type="domain" description="Aminotransferase-like plant mobile" evidence="1">
    <location>
        <begin position="190"/>
        <end position="261"/>
    </location>
</feature>
<gene>
    <name evidence="2" type="ORF">CEPIT_LOCUS13058</name>
    <name evidence="3" type="ORF">CEPIT_LOCUS33025</name>
</gene>
<comment type="caution">
    <text evidence="2">The sequence shown here is derived from an EMBL/GenBank/DDBJ whole genome shotgun (WGS) entry which is preliminary data.</text>
</comment>
<keyword evidence="4" id="KW-1185">Reference proteome</keyword>
<proteinExistence type="predicted"/>
<accession>A0AAV0DBZ5</accession>
<evidence type="ECO:0000313" key="3">
    <source>
        <dbReference type="EMBL" id="CAH9133544.1"/>
    </source>
</evidence>
<evidence type="ECO:0000313" key="4">
    <source>
        <dbReference type="Proteomes" id="UP001152523"/>
    </source>
</evidence>
<dbReference type="GO" id="GO:0010073">
    <property type="term" value="P:meristem maintenance"/>
    <property type="evidence" value="ECO:0007669"/>
    <property type="project" value="InterPro"/>
</dbReference>
<organism evidence="2 4">
    <name type="scientific">Cuscuta epithymum</name>
    <dbReference type="NCBI Taxonomy" id="186058"/>
    <lineage>
        <taxon>Eukaryota</taxon>
        <taxon>Viridiplantae</taxon>
        <taxon>Streptophyta</taxon>
        <taxon>Embryophyta</taxon>
        <taxon>Tracheophyta</taxon>
        <taxon>Spermatophyta</taxon>
        <taxon>Magnoliopsida</taxon>
        <taxon>eudicotyledons</taxon>
        <taxon>Gunneridae</taxon>
        <taxon>Pentapetalae</taxon>
        <taxon>asterids</taxon>
        <taxon>lamiids</taxon>
        <taxon>Solanales</taxon>
        <taxon>Convolvulaceae</taxon>
        <taxon>Cuscuteae</taxon>
        <taxon>Cuscuta</taxon>
        <taxon>Cuscuta subgen. Cuscuta</taxon>
    </lineage>
</organism>
<dbReference type="EMBL" id="CAMAPF010000083">
    <property type="protein sequence ID" value="CAH9094915.1"/>
    <property type="molecule type" value="Genomic_DNA"/>
</dbReference>
<feature type="domain" description="Aminotransferase-like plant mobile" evidence="1">
    <location>
        <begin position="2"/>
        <end position="109"/>
    </location>
</feature>
<dbReference type="InterPro" id="IPR019557">
    <property type="entry name" value="AminoTfrase-like_pln_mobile"/>
</dbReference>
<protein>
    <recommendedName>
        <fullName evidence="1">Aminotransferase-like plant mobile domain-containing protein</fullName>
    </recommendedName>
</protein>
<sequence length="267" mass="31003">MSWLREHFQVLPPDADEVVIQQHARAYILMMMGASIFADKSGNEIQVLHLPMLVRFDVAAQFSWGSATLSYLYRQLCRGCHRGSTELGGFLLLLQICLWEYIHIGRPIVVAYHGIDGHPLRDEPPCLLGPHHVRGEDPLGRRYVFNRWYLCYCMLNVNILIISILMKQLHECLDGYLLVYDACHPLLGSNVYRDAFDRMSEDQITWMPYTAEMFAEFPPAGREHSHIWQARVPLICFDIVELHLPDRVLRQFGFEQVIPRRHLCRAS</sequence>
<evidence type="ECO:0000313" key="2">
    <source>
        <dbReference type="EMBL" id="CAH9094915.1"/>
    </source>
</evidence>
<dbReference type="EMBL" id="CAMAPF010000976">
    <property type="protein sequence ID" value="CAH9133544.1"/>
    <property type="molecule type" value="Genomic_DNA"/>
</dbReference>
<dbReference type="AlphaFoldDB" id="A0AAV0DBZ5"/>